<dbReference type="EMBL" id="GL629795">
    <property type="protein sequence ID" value="EFX00979.1"/>
    <property type="molecule type" value="Genomic_DNA"/>
</dbReference>
<evidence type="ECO:0000313" key="10">
    <source>
        <dbReference type="Proteomes" id="UP000007796"/>
    </source>
</evidence>
<dbReference type="eggNOG" id="KOG0800">
    <property type="taxonomic scope" value="Eukaryota"/>
</dbReference>
<dbReference type="InParanoid" id="F0XN80"/>
<dbReference type="SMART" id="SM00184">
    <property type="entry name" value="RING"/>
    <property type="match status" value="1"/>
</dbReference>
<dbReference type="GO" id="GO:0008270">
    <property type="term" value="F:zinc ion binding"/>
    <property type="evidence" value="ECO:0007669"/>
    <property type="project" value="UniProtKB-KW"/>
</dbReference>
<dbReference type="PROSITE" id="PS50089">
    <property type="entry name" value="ZF_RING_2"/>
    <property type="match status" value="1"/>
</dbReference>
<dbReference type="STRING" id="655863.F0XN80"/>
<dbReference type="HOGENOM" id="CLU_050242_0_1_1"/>
<feature type="compositionally biased region" description="Basic and acidic residues" evidence="7">
    <location>
        <begin position="1"/>
        <end position="13"/>
    </location>
</feature>
<dbReference type="SUPFAM" id="SSF57850">
    <property type="entry name" value="RING/U-box"/>
    <property type="match status" value="1"/>
</dbReference>
<dbReference type="PANTHER" id="PTHR46077:SF1">
    <property type="entry name" value="TOP1 BINDING ARGININE_SERINE RICH PROTEIN, E3 UBIQUITIN LIGASE"/>
    <property type="match status" value="1"/>
</dbReference>
<feature type="domain" description="RING-type" evidence="8">
    <location>
        <begin position="55"/>
        <end position="96"/>
    </location>
</feature>
<evidence type="ECO:0000256" key="4">
    <source>
        <dbReference type="ARBA" id="ARBA00023015"/>
    </source>
</evidence>
<keyword evidence="3" id="KW-0808">Transferase</keyword>
<evidence type="ECO:0000256" key="1">
    <source>
        <dbReference type="ARBA" id="ARBA00000900"/>
    </source>
</evidence>
<name>F0XN80_GROCL</name>
<organism evidence="10">
    <name type="scientific">Grosmannia clavigera (strain kw1407 / UAMH 11150)</name>
    <name type="common">Blue stain fungus</name>
    <name type="synonym">Graphiocladiella clavigera</name>
    <dbReference type="NCBI Taxonomy" id="655863"/>
    <lineage>
        <taxon>Eukaryota</taxon>
        <taxon>Fungi</taxon>
        <taxon>Dikarya</taxon>
        <taxon>Ascomycota</taxon>
        <taxon>Pezizomycotina</taxon>
        <taxon>Sordariomycetes</taxon>
        <taxon>Sordariomycetidae</taxon>
        <taxon>Ophiostomatales</taxon>
        <taxon>Ophiostomataceae</taxon>
        <taxon>Leptographium</taxon>
    </lineage>
</organism>
<evidence type="ECO:0000259" key="8">
    <source>
        <dbReference type="PROSITE" id="PS50089"/>
    </source>
</evidence>
<keyword evidence="4" id="KW-0805">Transcription regulation</keyword>
<protein>
    <recommendedName>
        <fullName evidence="2">RING-type E3 ubiquitin transferase</fullName>
        <ecNumber evidence="2">2.3.2.27</ecNumber>
    </recommendedName>
</protein>
<dbReference type="Proteomes" id="UP000007796">
    <property type="component" value="Unassembled WGS sequence"/>
</dbReference>
<dbReference type="GO" id="GO:0000209">
    <property type="term" value="P:protein polyubiquitination"/>
    <property type="evidence" value="ECO:0007669"/>
    <property type="project" value="TreeGrafter"/>
</dbReference>
<evidence type="ECO:0000256" key="6">
    <source>
        <dbReference type="PROSITE-ProRule" id="PRU00175"/>
    </source>
</evidence>
<dbReference type="EC" id="2.3.2.27" evidence="2"/>
<dbReference type="GO" id="GO:0061630">
    <property type="term" value="F:ubiquitin protein ligase activity"/>
    <property type="evidence" value="ECO:0007669"/>
    <property type="project" value="UniProtKB-EC"/>
</dbReference>
<feature type="compositionally biased region" description="Low complexity" evidence="7">
    <location>
        <begin position="155"/>
        <end position="167"/>
    </location>
</feature>
<dbReference type="AlphaFoldDB" id="F0XN80"/>
<comment type="catalytic activity">
    <reaction evidence="1">
        <text>S-ubiquitinyl-[E2 ubiquitin-conjugating enzyme]-L-cysteine + [acceptor protein]-L-lysine = [E2 ubiquitin-conjugating enzyme]-L-cysteine + N(6)-ubiquitinyl-[acceptor protein]-L-lysine.</text>
        <dbReference type="EC" id="2.3.2.27"/>
    </reaction>
</comment>
<dbReference type="Gene3D" id="3.30.40.10">
    <property type="entry name" value="Zinc/RING finger domain, C3HC4 (zinc finger)"/>
    <property type="match status" value="1"/>
</dbReference>
<evidence type="ECO:0000256" key="7">
    <source>
        <dbReference type="SAM" id="MobiDB-lite"/>
    </source>
</evidence>
<sequence>MNNEDNSKCRDGRSPAVTTADTNGERSDPLVQDAAPPLETDTAGRPASDDEETRCVICLDAVSEPCTAQPCGHRHFDFLCLLSWLLHRRPTCPLCKATVATVQYGFADGQCKMFIVPRESGVDETGENANPTAFSSSSVVSTAAVRRPRPRRDPPSSLSPSSSSPTALDRRRRVYRLGLYSLHVGANRYSRYYRELTPRMFVQDPDLVSRARAFVRRELTVLLLGGDDNDGHSLPAAASATSRRLSTHAFLLEYVVAILKTMDTQGSAGQAEELLRDFLGRDCARLFLHELRSWLRSPYLTLDSWDRHVQYGAPTTPSRHRSKRRLASRSETALREACQQYDPS</sequence>
<reference evidence="9 10" key="1">
    <citation type="journal article" date="2011" name="Proc. Natl. Acad. Sci. U.S.A.">
        <title>Genome and transcriptome analyses of the mountain pine beetle-fungal symbiont Grosmannia clavigera, a lodgepole pine pathogen.</title>
        <authorList>
            <person name="DiGuistini S."/>
            <person name="Wang Y."/>
            <person name="Liao N.Y."/>
            <person name="Taylor G."/>
            <person name="Tanguay P."/>
            <person name="Feau N."/>
            <person name="Henrissat B."/>
            <person name="Chan S.K."/>
            <person name="Hesse-Orce U."/>
            <person name="Alamouti S.M."/>
            <person name="Tsui C.K.M."/>
            <person name="Docking R.T."/>
            <person name="Levasseur A."/>
            <person name="Haridas S."/>
            <person name="Robertson G."/>
            <person name="Birol I."/>
            <person name="Holt R.A."/>
            <person name="Marra M.A."/>
            <person name="Hamelin R.C."/>
            <person name="Hirst M."/>
            <person name="Jones S.J.M."/>
            <person name="Bohlmann J."/>
            <person name="Breuil C."/>
        </authorList>
    </citation>
    <scope>NUCLEOTIDE SEQUENCE [LARGE SCALE GENOMIC DNA]</scope>
    <source>
        <strain evidence="10">kw1407 / UAMH 11150</strain>
    </source>
</reference>
<dbReference type="OrthoDB" id="21204at2759"/>
<dbReference type="GO" id="GO:0006513">
    <property type="term" value="P:protein monoubiquitination"/>
    <property type="evidence" value="ECO:0007669"/>
    <property type="project" value="TreeGrafter"/>
</dbReference>
<feature type="region of interest" description="Disordered" evidence="7">
    <location>
        <begin position="1"/>
        <end position="48"/>
    </location>
</feature>
<feature type="compositionally biased region" description="Low complexity" evidence="7">
    <location>
        <begin position="135"/>
        <end position="145"/>
    </location>
</feature>
<dbReference type="GeneID" id="25975008"/>
<accession>F0XN80</accession>
<dbReference type="RefSeq" id="XP_014170461.1">
    <property type="nucleotide sequence ID" value="XM_014314986.1"/>
</dbReference>
<evidence type="ECO:0000256" key="5">
    <source>
        <dbReference type="ARBA" id="ARBA00023163"/>
    </source>
</evidence>
<feature type="region of interest" description="Disordered" evidence="7">
    <location>
        <begin position="314"/>
        <end position="344"/>
    </location>
</feature>
<evidence type="ECO:0000256" key="2">
    <source>
        <dbReference type="ARBA" id="ARBA00012483"/>
    </source>
</evidence>
<keyword evidence="5" id="KW-0804">Transcription</keyword>
<dbReference type="InterPro" id="IPR001841">
    <property type="entry name" value="Znf_RING"/>
</dbReference>
<evidence type="ECO:0000256" key="3">
    <source>
        <dbReference type="ARBA" id="ARBA00022679"/>
    </source>
</evidence>
<keyword evidence="6" id="KW-0479">Metal-binding</keyword>
<dbReference type="Pfam" id="PF13639">
    <property type="entry name" value="zf-RING_2"/>
    <property type="match status" value="1"/>
</dbReference>
<dbReference type="InterPro" id="IPR013083">
    <property type="entry name" value="Znf_RING/FYVE/PHD"/>
</dbReference>
<gene>
    <name evidence="9" type="ORF">CMQ_2060</name>
</gene>
<keyword evidence="10" id="KW-1185">Reference proteome</keyword>
<keyword evidence="6" id="KW-0862">Zinc</keyword>
<proteinExistence type="predicted"/>
<dbReference type="PANTHER" id="PTHR46077">
    <property type="entry name" value="E3 UBIQUITIN-PROTEIN LIGASE TOPORS"/>
    <property type="match status" value="1"/>
</dbReference>
<feature type="region of interest" description="Disordered" evidence="7">
    <location>
        <begin position="122"/>
        <end position="167"/>
    </location>
</feature>
<feature type="compositionally biased region" description="Basic residues" evidence="7">
    <location>
        <begin position="318"/>
        <end position="327"/>
    </location>
</feature>
<evidence type="ECO:0000313" key="9">
    <source>
        <dbReference type="EMBL" id="EFX00979.1"/>
    </source>
</evidence>
<keyword evidence="6" id="KW-0863">Zinc-finger</keyword>